<name>A0A183TD74_SCHSO</name>
<keyword evidence="3" id="KW-1185">Reference proteome</keyword>
<evidence type="ECO:0000313" key="2">
    <source>
        <dbReference type="EMBL" id="VDM00808.1"/>
    </source>
</evidence>
<dbReference type="WBParaSite" id="SSLN_0001496401-mRNA-1">
    <property type="protein sequence ID" value="SSLN_0001496401-mRNA-1"/>
    <property type="gene ID" value="SSLN_0001496401"/>
</dbReference>
<dbReference type="AlphaFoldDB" id="A0A183TD74"/>
<feature type="region of interest" description="Disordered" evidence="1">
    <location>
        <begin position="121"/>
        <end position="153"/>
    </location>
</feature>
<feature type="region of interest" description="Disordered" evidence="1">
    <location>
        <begin position="15"/>
        <end position="59"/>
    </location>
</feature>
<feature type="compositionally biased region" description="Basic and acidic residues" evidence="1">
    <location>
        <begin position="15"/>
        <end position="25"/>
    </location>
</feature>
<organism evidence="4">
    <name type="scientific">Schistocephalus solidus</name>
    <name type="common">Tapeworm</name>
    <dbReference type="NCBI Taxonomy" id="70667"/>
    <lineage>
        <taxon>Eukaryota</taxon>
        <taxon>Metazoa</taxon>
        <taxon>Spiralia</taxon>
        <taxon>Lophotrochozoa</taxon>
        <taxon>Platyhelminthes</taxon>
        <taxon>Cestoda</taxon>
        <taxon>Eucestoda</taxon>
        <taxon>Diphyllobothriidea</taxon>
        <taxon>Diphyllobothriidae</taxon>
        <taxon>Schistocephalus</taxon>
    </lineage>
</organism>
<dbReference type="EMBL" id="UYSU01038956">
    <property type="protein sequence ID" value="VDM00808.1"/>
    <property type="molecule type" value="Genomic_DNA"/>
</dbReference>
<gene>
    <name evidence="2" type="ORF">SSLN_LOCUS14422</name>
</gene>
<feature type="compositionally biased region" description="Basic residues" evidence="1">
    <location>
        <begin position="187"/>
        <end position="202"/>
    </location>
</feature>
<protein>
    <submittedName>
        <fullName evidence="4">BZIP domain-containing protein</fullName>
    </submittedName>
</protein>
<feature type="compositionally biased region" description="Basic and acidic residues" evidence="1">
    <location>
        <begin position="32"/>
        <end position="45"/>
    </location>
</feature>
<dbReference type="Proteomes" id="UP000275846">
    <property type="component" value="Unassembled WGS sequence"/>
</dbReference>
<reference evidence="4" key="1">
    <citation type="submission" date="2016-06" db="UniProtKB">
        <authorList>
            <consortium name="WormBaseParasite"/>
        </authorList>
    </citation>
    <scope>IDENTIFICATION</scope>
</reference>
<feature type="region of interest" description="Disordered" evidence="1">
    <location>
        <begin position="167"/>
        <end position="208"/>
    </location>
</feature>
<evidence type="ECO:0000256" key="1">
    <source>
        <dbReference type="SAM" id="MobiDB-lite"/>
    </source>
</evidence>
<sequence length="267" mass="29323">MPLRLIQRIRGRRRREERLARERAQHQIAKPCEQDSSSRRQDAFNRRQQKQQELTERRHRFRDALGRLVTAAAAAAAASSPSGAVPLGPEVWPPPPLIPPGYSNPSECPLSFLSLLTSIKTPSPPATDKSETSTQELVVDTSSSGLHTNDSGLHSLPDLGLSLNVSPAVASEPRSPPIPPLTSPSKFRGRRFSGSSHRRKSFSARTSQASQKISCQSDKCKLLLMATVSNLLLMSVPNVSHNRDSMLFTLRDQVVTAIGRQNTLNVL</sequence>
<evidence type="ECO:0000313" key="4">
    <source>
        <dbReference type="WBParaSite" id="SSLN_0001496401-mRNA-1"/>
    </source>
</evidence>
<feature type="compositionally biased region" description="Polar residues" evidence="1">
    <location>
        <begin position="132"/>
        <end position="152"/>
    </location>
</feature>
<proteinExistence type="predicted"/>
<accession>A0A183TD74</accession>
<evidence type="ECO:0000313" key="3">
    <source>
        <dbReference type="Proteomes" id="UP000275846"/>
    </source>
</evidence>
<reference evidence="2 3" key="2">
    <citation type="submission" date="2018-11" db="EMBL/GenBank/DDBJ databases">
        <authorList>
            <consortium name="Pathogen Informatics"/>
        </authorList>
    </citation>
    <scope>NUCLEOTIDE SEQUENCE [LARGE SCALE GENOMIC DNA]</scope>
    <source>
        <strain evidence="2 3">NST_G2</strain>
    </source>
</reference>